<gene>
    <name evidence="3" type="ORF">EZS27_014757</name>
</gene>
<feature type="coiled-coil region" evidence="1">
    <location>
        <begin position="20"/>
        <end position="47"/>
    </location>
</feature>
<evidence type="ECO:0000313" key="3">
    <source>
        <dbReference type="EMBL" id="KAA6337141.1"/>
    </source>
</evidence>
<dbReference type="InterPro" id="IPR014966">
    <property type="entry name" value="FRG-dom"/>
</dbReference>
<dbReference type="Pfam" id="PF08867">
    <property type="entry name" value="FRG"/>
    <property type="match status" value="1"/>
</dbReference>
<keyword evidence="1" id="KW-0175">Coiled coil</keyword>
<feature type="domain" description="FRG" evidence="2">
    <location>
        <begin position="48"/>
        <end position="162"/>
    </location>
</feature>
<sequence>MKLSESLEYSSLEEKEEAFKSTTINTIDELDEEIQKIQNKNLQYSNGTLRPFIFRGVNEAKFKLFTSAQRQWIKEEMEPANMNYFNYIKSLINKSLINDARLANIYEQSSNIDWNNLFVMSFLQHYGYPTPILDFTYDIYKGLFFGLYDKKPSDLLEDNTNINNYFSLYIVPPQNGELCSIVEVYNIDRCKVDAIITSFNEYYSNMNLETNLVEEKMKKFSLEDLFEYKLLYIPGDQIYSFKIFQIPAFQAILDVFNPRQERQEGAFIFLGDGKNPLECYFTSGCSNENPTFHIAPIECLNINKSLRNSIEKKYLIPREINENTMLLS</sequence>
<evidence type="ECO:0000256" key="1">
    <source>
        <dbReference type="SAM" id="Coils"/>
    </source>
</evidence>
<comment type="caution">
    <text evidence="3">The sequence shown here is derived from an EMBL/GenBank/DDBJ whole genome shotgun (WGS) entry which is preliminary data.</text>
</comment>
<dbReference type="EMBL" id="SNRY01000727">
    <property type="protein sequence ID" value="KAA6337141.1"/>
    <property type="molecule type" value="Genomic_DNA"/>
</dbReference>
<dbReference type="AlphaFoldDB" id="A0A5J4RVZ1"/>
<organism evidence="3">
    <name type="scientific">termite gut metagenome</name>
    <dbReference type="NCBI Taxonomy" id="433724"/>
    <lineage>
        <taxon>unclassified sequences</taxon>
        <taxon>metagenomes</taxon>
        <taxon>organismal metagenomes</taxon>
    </lineage>
</organism>
<proteinExistence type="predicted"/>
<name>A0A5J4RVZ1_9ZZZZ</name>
<protein>
    <recommendedName>
        <fullName evidence="2">FRG domain-containing protein</fullName>
    </recommendedName>
</protein>
<accession>A0A5J4RVZ1</accession>
<dbReference type="SMART" id="SM00901">
    <property type="entry name" value="FRG"/>
    <property type="match status" value="1"/>
</dbReference>
<reference evidence="3" key="1">
    <citation type="submission" date="2019-03" db="EMBL/GenBank/DDBJ databases">
        <title>Single cell metagenomics reveals metabolic interactions within the superorganism composed of flagellate Streblomastix strix and complex community of Bacteroidetes bacteria on its surface.</title>
        <authorList>
            <person name="Treitli S.C."/>
            <person name="Kolisko M."/>
            <person name="Husnik F."/>
            <person name="Keeling P."/>
            <person name="Hampl V."/>
        </authorList>
    </citation>
    <scope>NUCLEOTIDE SEQUENCE</scope>
    <source>
        <strain evidence="3">STM</strain>
    </source>
</reference>
<evidence type="ECO:0000259" key="2">
    <source>
        <dbReference type="SMART" id="SM00901"/>
    </source>
</evidence>